<evidence type="ECO:0000259" key="1">
    <source>
        <dbReference type="Pfam" id="PF00961"/>
    </source>
</evidence>
<dbReference type="InterPro" id="IPR027434">
    <property type="entry name" value="Homing_endonucl"/>
</dbReference>
<reference evidence="3" key="1">
    <citation type="submission" date="2020-01" db="EMBL/GenBank/DDBJ databases">
        <authorList>
            <person name="Fang M.L."/>
            <person name="Zhang Y."/>
        </authorList>
    </citation>
    <scope>NUCLEOTIDE SEQUENCE</scope>
    <source>
        <strain evidence="3">YMF1.02765</strain>
        <strain evidence="4">YMF1.02775</strain>
        <strain evidence="5">YMF1.03037</strain>
    </source>
</reference>
<name>A0A6H2U2E8_ORBOL</name>
<keyword evidence="3" id="KW-0540">Nuclease</keyword>
<proteinExistence type="predicted"/>
<dbReference type="EMBL" id="MN977364">
    <property type="protein sequence ID" value="QID02751.1"/>
    <property type="molecule type" value="Genomic_DNA"/>
</dbReference>
<keyword evidence="3" id="KW-0496">Mitochondrion</keyword>
<dbReference type="GO" id="GO:0004519">
    <property type="term" value="F:endonuclease activity"/>
    <property type="evidence" value="ECO:0007669"/>
    <property type="project" value="UniProtKB-KW"/>
</dbReference>
<geneLocation type="mitochondrion" evidence="3"/>
<keyword evidence="3" id="KW-0255">Endonuclease</keyword>
<dbReference type="Gene3D" id="3.10.28.10">
    <property type="entry name" value="Homing endonucleases"/>
    <property type="match status" value="4"/>
</dbReference>
<feature type="domain" description="Homing endonuclease LAGLIDADG" evidence="1">
    <location>
        <begin position="399"/>
        <end position="492"/>
    </location>
</feature>
<dbReference type="GO" id="GO:0005739">
    <property type="term" value="C:mitochondrion"/>
    <property type="evidence" value="ECO:0007669"/>
    <property type="project" value="UniProtKB-ARBA"/>
</dbReference>
<dbReference type="Pfam" id="PF00961">
    <property type="entry name" value="LAGLIDADG_1"/>
    <property type="match status" value="1"/>
</dbReference>
<evidence type="ECO:0000313" key="5">
    <source>
        <dbReference type="EMBL" id="QID02863.1"/>
    </source>
</evidence>
<dbReference type="PANTHER" id="PTHR36181:SF3">
    <property type="entry name" value="INTRON-ENCODED DNA ENDONUCLEASE AI5 BETA"/>
    <property type="match status" value="1"/>
</dbReference>
<dbReference type="EMBL" id="MN977366">
    <property type="protein sequence ID" value="QID02863.1"/>
    <property type="molecule type" value="Genomic_DNA"/>
</dbReference>
<accession>A0A6H2U2E8</accession>
<organism evidence="3">
    <name type="scientific">Orbilia oligospora</name>
    <name type="common">Nematode-trapping fungus</name>
    <name type="synonym">Arthrobotrys oligospora</name>
    <dbReference type="NCBI Taxonomy" id="2813651"/>
    <lineage>
        <taxon>Eukaryota</taxon>
        <taxon>Fungi</taxon>
        <taxon>Dikarya</taxon>
        <taxon>Ascomycota</taxon>
        <taxon>Pezizomycotina</taxon>
        <taxon>Orbiliomycetes</taxon>
        <taxon>Orbiliales</taxon>
        <taxon>Orbiliaceae</taxon>
        <taxon>Orbilia</taxon>
    </lineage>
</organism>
<protein>
    <submittedName>
        <fullName evidence="3">LAGLIDADG endonuclease</fullName>
    </submittedName>
</protein>
<feature type="domain" description="Homing endonuclease LAGLIDADG" evidence="2">
    <location>
        <begin position="1"/>
        <end position="176"/>
    </location>
</feature>
<dbReference type="InterPro" id="IPR004860">
    <property type="entry name" value="LAGLIDADG_dom"/>
</dbReference>
<dbReference type="PANTHER" id="PTHR36181">
    <property type="entry name" value="INTRON-ENCODED ENDONUCLEASE AI3-RELATED"/>
    <property type="match status" value="1"/>
</dbReference>
<keyword evidence="3" id="KW-0378">Hydrolase</keyword>
<evidence type="ECO:0000259" key="2">
    <source>
        <dbReference type="Pfam" id="PF03161"/>
    </source>
</evidence>
<sequence length="524" mass="60385">MLGDGYIKYDPVNAPQINGRLEFTFSAKILHYVKYLKNDVLAFISNESEPTPWPNPKLTGEIPTQYWFSTKRLPAISNLHAVWYKNVGGKFVKILPSNIEELLTPVGIAHWIMGDGYFSDDTVKLCTDNFSKEEVSILINILNIKFGIKSTINKRTNPNGNVVWRIRISKDSMDKLISLVSPYFIPEMLYKLGVKKINNIVLRALLKLHCMRENPGLSFGPLKSYFLLGKIQNEGQPAGNFINYFFGSTEYNVTNKCNITQDLGSSETIREVYNFKDNSFKFWFIGFLEGKGLFITTKSGDLEFKIVHSSQDAQILFFIKKKLGFGVVRIQDKIKNNHCYKVKDKNGLLKLISIINGNLFLNSNKEQFKLLLTAFNKKYETSIVYSENINKPNTLNTWLCGYTDAIGRFILTINNKPEENISANLSYILIQKNDNYDQIKYLAEILKGKIHSEFGLCNVTVNTTKLSIIIKYFNLYPLKTKKSIVYLNWKKSYLLIKNKKHLTNKELNLLIRYKKNLNRLERII</sequence>
<dbReference type="InterPro" id="IPR051289">
    <property type="entry name" value="LAGLIDADG_Endonuclease"/>
</dbReference>
<dbReference type="EMBL" id="MN977365">
    <property type="protein sequence ID" value="QID02819.1"/>
    <property type="molecule type" value="Genomic_DNA"/>
</dbReference>
<dbReference type="AlphaFoldDB" id="A0A6H2U2E8"/>
<gene>
    <name evidence="3" type="primary">orf524</name>
</gene>
<evidence type="ECO:0000313" key="3">
    <source>
        <dbReference type="EMBL" id="QID02751.1"/>
    </source>
</evidence>
<dbReference type="Pfam" id="PF03161">
    <property type="entry name" value="LAGLIDADG_2"/>
    <property type="match status" value="1"/>
</dbReference>
<evidence type="ECO:0000313" key="4">
    <source>
        <dbReference type="EMBL" id="QID02819.1"/>
    </source>
</evidence>
<dbReference type="SUPFAM" id="SSF55608">
    <property type="entry name" value="Homing endonucleases"/>
    <property type="match status" value="3"/>
</dbReference>